<dbReference type="RefSeq" id="WP_190471950.1">
    <property type="nucleotide sequence ID" value="NZ_JACJPW010000095.1"/>
</dbReference>
<sequence length="87" mass="10283">MLQFDPTKGHSALYVADHIARIEERHVGNQRLISDSMWRIASHCDLPDLNNQLTPEQTKEVERFIADFKANHYRLVERYKGRDVRFS</sequence>
<gene>
    <name evidence="1" type="ORF">H6G03_27715</name>
</gene>
<reference evidence="1" key="2">
    <citation type="submission" date="2020-08" db="EMBL/GenBank/DDBJ databases">
        <authorList>
            <person name="Chen M."/>
            <person name="Teng W."/>
            <person name="Zhao L."/>
            <person name="Hu C."/>
            <person name="Zhou Y."/>
            <person name="Han B."/>
            <person name="Song L."/>
            <person name="Shu W."/>
        </authorList>
    </citation>
    <scope>NUCLEOTIDE SEQUENCE</scope>
    <source>
        <strain evidence="1">FACHB-1375</strain>
    </source>
</reference>
<comment type="caution">
    <text evidence="1">The sequence shown here is derived from an EMBL/GenBank/DDBJ whole genome shotgun (WGS) entry which is preliminary data.</text>
</comment>
<evidence type="ECO:0000313" key="1">
    <source>
        <dbReference type="EMBL" id="MBD2184815.1"/>
    </source>
</evidence>
<accession>A0A926VJC5</accession>
<keyword evidence="2" id="KW-1185">Reference proteome</keyword>
<dbReference type="EMBL" id="JACJPW010000095">
    <property type="protein sequence ID" value="MBD2184815.1"/>
    <property type="molecule type" value="Genomic_DNA"/>
</dbReference>
<reference evidence="1" key="1">
    <citation type="journal article" date="2015" name="ISME J.">
        <title>Draft Genome Sequence of Streptomyces incarnatus NRRL8089, which Produces the Nucleoside Antibiotic Sinefungin.</title>
        <authorList>
            <person name="Oshima K."/>
            <person name="Hattori M."/>
            <person name="Shimizu H."/>
            <person name="Fukuda K."/>
            <person name="Nemoto M."/>
            <person name="Inagaki K."/>
            <person name="Tamura T."/>
        </authorList>
    </citation>
    <scope>NUCLEOTIDE SEQUENCE</scope>
    <source>
        <strain evidence="1">FACHB-1375</strain>
    </source>
</reference>
<dbReference type="AlphaFoldDB" id="A0A926VJC5"/>
<dbReference type="Proteomes" id="UP000641646">
    <property type="component" value="Unassembled WGS sequence"/>
</dbReference>
<proteinExistence type="predicted"/>
<evidence type="ECO:0000313" key="2">
    <source>
        <dbReference type="Proteomes" id="UP000641646"/>
    </source>
</evidence>
<name>A0A926VJC5_9CYAN</name>
<organism evidence="1 2">
    <name type="scientific">Aerosakkonema funiforme FACHB-1375</name>
    <dbReference type="NCBI Taxonomy" id="2949571"/>
    <lineage>
        <taxon>Bacteria</taxon>
        <taxon>Bacillati</taxon>
        <taxon>Cyanobacteriota</taxon>
        <taxon>Cyanophyceae</taxon>
        <taxon>Oscillatoriophycideae</taxon>
        <taxon>Aerosakkonematales</taxon>
        <taxon>Aerosakkonemataceae</taxon>
        <taxon>Aerosakkonema</taxon>
    </lineage>
</organism>
<protein>
    <submittedName>
        <fullName evidence="1">Uncharacterized protein</fullName>
    </submittedName>
</protein>